<gene>
    <name evidence="2" type="ORF">AXE80_04255</name>
</gene>
<dbReference type="KEGG" id="wfu:AXE80_04255"/>
<feature type="domain" description="SnoaL-like" evidence="1">
    <location>
        <begin position="1"/>
        <end position="117"/>
    </location>
</feature>
<reference evidence="2 3" key="1">
    <citation type="submission" date="2016-02" db="EMBL/GenBank/DDBJ databases">
        <authorList>
            <person name="Wen L."/>
            <person name="He K."/>
            <person name="Yang H."/>
        </authorList>
    </citation>
    <scope>NUCLEOTIDE SEQUENCE [LARGE SCALE GENOMIC DNA]</scope>
    <source>
        <strain evidence="2 3">CZ1127</strain>
    </source>
</reference>
<accession>A0A1B1Y454</accession>
<dbReference type="Pfam" id="PF20409">
    <property type="entry name" value="SnoaL_5"/>
    <property type="match status" value="1"/>
</dbReference>
<evidence type="ECO:0000313" key="2">
    <source>
        <dbReference type="EMBL" id="ANW95540.1"/>
    </source>
</evidence>
<evidence type="ECO:0000313" key="3">
    <source>
        <dbReference type="Proteomes" id="UP000092967"/>
    </source>
</evidence>
<protein>
    <recommendedName>
        <fullName evidence="1">SnoaL-like domain-containing protein</fullName>
    </recommendedName>
</protein>
<dbReference type="InterPro" id="IPR046860">
    <property type="entry name" value="SnoaL_5"/>
</dbReference>
<keyword evidence="3" id="KW-1185">Reference proteome</keyword>
<dbReference type="STRING" id="1790137.AXE80_04255"/>
<sequence>MTTQEIANRLVNLCKRGQNALAQVELYDDHIESIELYSNRYKKTKGIAKVQRKTAMFFELAQKIHHSEVSEPLVAGNHFCIKISLDVTLRGFGRVQLEELCIYHVKDEKIFKEEFFYTPSLV</sequence>
<dbReference type="OrthoDB" id="336094at2"/>
<dbReference type="EMBL" id="CP014224">
    <property type="protein sequence ID" value="ANW95540.1"/>
    <property type="molecule type" value="Genomic_DNA"/>
</dbReference>
<dbReference type="SUPFAM" id="SSF54427">
    <property type="entry name" value="NTF2-like"/>
    <property type="match status" value="1"/>
</dbReference>
<dbReference type="InterPro" id="IPR032710">
    <property type="entry name" value="NTF2-like_dom_sf"/>
</dbReference>
<name>A0A1B1Y454_9FLAO</name>
<evidence type="ECO:0000259" key="1">
    <source>
        <dbReference type="Pfam" id="PF20409"/>
    </source>
</evidence>
<organism evidence="2 3">
    <name type="scientific">Wenyingzhuangia fucanilytica</name>
    <dbReference type="NCBI Taxonomy" id="1790137"/>
    <lineage>
        <taxon>Bacteria</taxon>
        <taxon>Pseudomonadati</taxon>
        <taxon>Bacteroidota</taxon>
        <taxon>Flavobacteriia</taxon>
        <taxon>Flavobacteriales</taxon>
        <taxon>Flavobacteriaceae</taxon>
        <taxon>Wenyingzhuangia</taxon>
    </lineage>
</organism>
<dbReference type="AlphaFoldDB" id="A0A1B1Y454"/>
<proteinExistence type="predicted"/>
<dbReference type="Gene3D" id="3.10.450.50">
    <property type="match status" value="1"/>
</dbReference>
<dbReference type="Proteomes" id="UP000092967">
    <property type="component" value="Chromosome"/>
</dbReference>